<keyword evidence="4" id="KW-0808">Transferase</keyword>
<keyword evidence="2" id="KW-0812">Transmembrane</keyword>
<gene>
    <name evidence="4" type="ORF">ZOSMA_6G01340</name>
</gene>
<sequence>MAQDNSTIGSPRRRHGLLRDQVQLIKRKENNRYEIVPIQDSLSFEKGFFIVIRACQLLAQKNEGIIFVGVAGPSGAGKTVFTEKVLNFMPSIAVISMDNYNDASRIIDGNFDDPRLTDYDTLLDNIHGLKQGKSVQVPVYDYKTSSRTDYRIVNVPSSRIVIIEGIYALSERLRPDLDLRVSVTGGVHFDLVKRVLRDIQRAGQEPEEIIHQISETVYPMYKAFIEPGLQTAHIKIINKFNPFSGFQNPTYILKSPRMLTPDEIKAVVSKDHTETMEETYDIYLLPPGEDPEACQSYLRMRNRDGKYNLMFEEWVTDSPFIISPRITFEVSVRLLGGLMALGYTIAAILKRSSHAFHGERVTVKIDWLEQLNRHYVQVQGRDRVVVKQVAQDLGLDGSYIPRTYIEQIQLEKLVNDVMTLPDDLRSKLSIDEELVSSPREALSRASADRVSLRNKNLNRSMSRSFSTRGDTTRLTGLALQGNRSLELPPAINQGVLNQLSEQISTLNERMDDFINRIEELNSKISFRKSSVNSASQPNLALHGSDVCCNGSGGGGSGATSLFLSGLGNGTLLPNSSSSTQLARESSVVEEMGLIARGQRQIVHQLDNLSSLVHEQSGERERHGRGEKGRIMDMDLIGNPFVLLLAVGVVGLFLWKN</sequence>
<dbReference type="AlphaFoldDB" id="A0A0K9NRI5"/>
<keyword evidence="2" id="KW-0472">Membrane</keyword>
<dbReference type="Pfam" id="PF00485">
    <property type="entry name" value="PRK"/>
    <property type="match status" value="1"/>
</dbReference>
<dbReference type="SUPFAM" id="SSF55154">
    <property type="entry name" value="CYTH-like phosphatases"/>
    <property type="match status" value="1"/>
</dbReference>
<dbReference type="OMA" id="QHNDGII"/>
<keyword evidence="5" id="KW-1185">Reference proteome</keyword>
<dbReference type="OrthoDB" id="10257085at2759"/>
<dbReference type="CDD" id="cd02028">
    <property type="entry name" value="UMPK_like"/>
    <property type="match status" value="1"/>
</dbReference>
<dbReference type="Gene3D" id="3.40.50.300">
    <property type="entry name" value="P-loop containing nucleotide triphosphate hydrolases"/>
    <property type="match status" value="1"/>
</dbReference>
<keyword evidence="2" id="KW-1133">Transmembrane helix</keyword>
<feature type="transmembrane region" description="Helical" evidence="2">
    <location>
        <begin position="635"/>
        <end position="654"/>
    </location>
</feature>
<keyword evidence="1" id="KW-0175">Coiled coil</keyword>
<evidence type="ECO:0000256" key="1">
    <source>
        <dbReference type="SAM" id="Coils"/>
    </source>
</evidence>
<dbReference type="GO" id="GO:0005524">
    <property type="term" value="F:ATP binding"/>
    <property type="evidence" value="ECO:0007669"/>
    <property type="project" value="InterPro"/>
</dbReference>
<dbReference type="InterPro" id="IPR033469">
    <property type="entry name" value="CYTH-like_dom_sf"/>
</dbReference>
<dbReference type="STRING" id="29655.A0A0K9NRI5"/>
<dbReference type="Pfam" id="PF01928">
    <property type="entry name" value="CYTH"/>
    <property type="match status" value="1"/>
</dbReference>
<reference evidence="5" key="1">
    <citation type="journal article" date="2016" name="Nature">
        <title>The genome of the seagrass Zostera marina reveals angiosperm adaptation to the sea.</title>
        <authorList>
            <person name="Olsen J.L."/>
            <person name="Rouze P."/>
            <person name="Verhelst B."/>
            <person name="Lin Y.-C."/>
            <person name="Bayer T."/>
            <person name="Collen J."/>
            <person name="Dattolo E."/>
            <person name="De Paoli E."/>
            <person name="Dittami S."/>
            <person name="Maumus F."/>
            <person name="Michel G."/>
            <person name="Kersting A."/>
            <person name="Lauritano C."/>
            <person name="Lohaus R."/>
            <person name="Toepel M."/>
            <person name="Tonon T."/>
            <person name="Vanneste K."/>
            <person name="Amirebrahimi M."/>
            <person name="Brakel J."/>
            <person name="Bostroem C."/>
            <person name="Chovatia M."/>
            <person name="Grimwood J."/>
            <person name="Jenkins J.W."/>
            <person name="Jueterbock A."/>
            <person name="Mraz A."/>
            <person name="Stam W.T."/>
            <person name="Tice H."/>
            <person name="Bornberg-Bauer E."/>
            <person name="Green P.J."/>
            <person name="Pearson G.A."/>
            <person name="Procaccini G."/>
            <person name="Duarte C.M."/>
            <person name="Schmutz J."/>
            <person name="Reusch T.B.H."/>
            <person name="Van de Peer Y."/>
        </authorList>
    </citation>
    <scope>NUCLEOTIDE SEQUENCE [LARGE SCALE GENOMIC DNA]</scope>
    <source>
        <strain evidence="5">cv. Finnish</strain>
    </source>
</reference>
<keyword evidence="4" id="KW-0418">Kinase</keyword>
<feature type="coiled-coil region" evidence="1">
    <location>
        <begin position="496"/>
        <end position="523"/>
    </location>
</feature>
<dbReference type="EMBL" id="LFYR01001803">
    <property type="protein sequence ID" value="KMZ59203.1"/>
    <property type="molecule type" value="Genomic_DNA"/>
</dbReference>
<proteinExistence type="predicted"/>
<accession>A0A0K9NRI5</accession>
<evidence type="ECO:0000256" key="2">
    <source>
        <dbReference type="SAM" id="Phobius"/>
    </source>
</evidence>
<dbReference type="GO" id="GO:0016301">
    <property type="term" value="F:kinase activity"/>
    <property type="evidence" value="ECO:0007669"/>
    <property type="project" value="UniProtKB-KW"/>
</dbReference>
<dbReference type="PRINTS" id="PR00988">
    <property type="entry name" value="URIDINKINASE"/>
</dbReference>
<comment type="caution">
    <text evidence="4">The sequence shown here is derived from an EMBL/GenBank/DDBJ whole genome shotgun (WGS) entry which is preliminary data.</text>
</comment>
<dbReference type="PANTHER" id="PTHR10285">
    <property type="entry name" value="URIDINE KINASE"/>
    <property type="match status" value="1"/>
</dbReference>
<protein>
    <submittedName>
        <fullName evidence="4">Uridine kinase</fullName>
    </submittedName>
</protein>
<dbReference type="InterPro" id="IPR027417">
    <property type="entry name" value="P-loop_NTPase"/>
</dbReference>
<evidence type="ECO:0000259" key="3">
    <source>
        <dbReference type="PROSITE" id="PS51707"/>
    </source>
</evidence>
<dbReference type="SUPFAM" id="SSF52540">
    <property type="entry name" value="P-loop containing nucleoside triphosphate hydrolases"/>
    <property type="match status" value="1"/>
</dbReference>
<dbReference type="GO" id="GO:0005737">
    <property type="term" value="C:cytoplasm"/>
    <property type="evidence" value="ECO:0000318"/>
    <property type="project" value="GO_Central"/>
</dbReference>
<name>A0A0K9NRI5_ZOSMR</name>
<organism evidence="4 5">
    <name type="scientific">Zostera marina</name>
    <name type="common">Eelgrass</name>
    <dbReference type="NCBI Taxonomy" id="29655"/>
    <lineage>
        <taxon>Eukaryota</taxon>
        <taxon>Viridiplantae</taxon>
        <taxon>Streptophyta</taxon>
        <taxon>Embryophyta</taxon>
        <taxon>Tracheophyta</taxon>
        <taxon>Spermatophyta</taxon>
        <taxon>Magnoliopsida</taxon>
        <taxon>Liliopsida</taxon>
        <taxon>Zosteraceae</taxon>
        <taxon>Zostera</taxon>
    </lineage>
</organism>
<dbReference type="Proteomes" id="UP000036987">
    <property type="component" value="Unassembled WGS sequence"/>
</dbReference>
<evidence type="ECO:0000313" key="4">
    <source>
        <dbReference type="EMBL" id="KMZ59203.1"/>
    </source>
</evidence>
<dbReference type="InterPro" id="IPR023577">
    <property type="entry name" value="CYTH_domain"/>
</dbReference>
<dbReference type="PROSITE" id="PS51707">
    <property type="entry name" value="CYTH"/>
    <property type="match status" value="1"/>
</dbReference>
<dbReference type="InterPro" id="IPR006083">
    <property type="entry name" value="PRK/URK"/>
</dbReference>
<evidence type="ECO:0000313" key="5">
    <source>
        <dbReference type="Proteomes" id="UP000036987"/>
    </source>
</evidence>
<feature type="domain" description="CYTH" evidence="3">
    <location>
        <begin position="248"/>
        <end position="410"/>
    </location>
</feature>
<dbReference type="GO" id="GO:0016462">
    <property type="term" value="F:pyrophosphatase activity"/>
    <property type="evidence" value="ECO:0000318"/>
    <property type="project" value="GO_Central"/>
</dbReference>